<evidence type="ECO:0000313" key="9">
    <source>
        <dbReference type="Proteomes" id="UP000829685"/>
    </source>
</evidence>
<keyword evidence="5" id="KW-0496">Mitochondrion</keyword>
<evidence type="ECO:0000256" key="1">
    <source>
        <dbReference type="ARBA" id="ARBA00004173"/>
    </source>
</evidence>
<dbReference type="Gene3D" id="1.25.40.10">
    <property type="entry name" value="Tetratricopeptide repeat domain"/>
    <property type="match status" value="1"/>
</dbReference>
<keyword evidence="4" id="KW-0256">Endoplasmic reticulum</keyword>
<keyword evidence="9" id="KW-1185">Reference proteome</keyword>
<dbReference type="InterPro" id="IPR011990">
    <property type="entry name" value="TPR-like_helical_dom_sf"/>
</dbReference>
<comment type="caution">
    <text evidence="8">The sequence shown here is derived from an EMBL/GenBank/DDBJ whole genome shotgun (WGS) entry which is preliminary data.</text>
</comment>
<gene>
    <name evidence="8" type="ORF">JX265_004020</name>
</gene>
<dbReference type="InterPro" id="IPR003593">
    <property type="entry name" value="AAA+_ATPase"/>
</dbReference>
<dbReference type="InterPro" id="IPR027417">
    <property type="entry name" value="P-loop_NTPase"/>
</dbReference>
<dbReference type="SUPFAM" id="SSF52540">
    <property type="entry name" value="P-loop containing nucleoside triphosphate hydrolases"/>
    <property type="match status" value="1"/>
</dbReference>
<dbReference type="InterPro" id="IPR041664">
    <property type="entry name" value="AAA_16"/>
</dbReference>
<dbReference type="SMART" id="SM00028">
    <property type="entry name" value="TPR"/>
    <property type="match status" value="4"/>
</dbReference>
<evidence type="ECO:0000256" key="2">
    <source>
        <dbReference type="ARBA" id="ARBA00004240"/>
    </source>
</evidence>
<protein>
    <recommendedName>
        <fullName evidence="7">AAA+ ATPase domain-containing protein</fullName>
    </recommendedName>
</protein>
<keyword evidence="6" id="KW-0472">Membrane</keyword>
<organism evidence="8 9">
    <name type="scientific">Neoarthrinium moseri</name>
    <dbReference type="NCBI Taxonomy" id="1658444"/>
    <lineage>
        <taxon>Eukaryota</taxon>
        <taxon>Fungi</taxon>
        <taxon>Dikarya</taxon>
        <taxon>Ascomycota</taxon>
        <taxon>Pezizomycotina</taxon>
        <taxon>Sordariomycetes</taxon>
        <taxon>Xylariomycetidae</taxon>
        <taxon>Amphisphaeriales</taxon>
        <taxon>Apiosporaceae</taxon>
        <taxon>Neoarthrinium</taxon>
    </lineage>
</organism>
<dbReference type="SUPFAM" id="SSF53474">
    <property type="entry name" value="alpha/beta-Hydrolases"/>
    <property type="match status" value="1"/>
</dbReference>
<proteinExistence type="predicted"/>
<dbReference type="GO" id="GO:0005739">
    <property type="term" value="C:mitochondrion"/>
    <property type="evidence" value="ECO:0007669"/>
    <property type="project" value="UniProtKB-SubCell"/>
</dbReference>
<dbReference type="InterPro" id="IPR052374">
    <property type="entry name" value="SERAC1"/>
</dbReference>
<dbReference type="SUPFAM" id="SSF48452">
    <property type="entry name" value="TPR-like"/>
    <property type="match status" value="2"/>
</dbReference>
<dbReference type="GO" id="GO:0005783">
    <property type="term" value="C:endoplasmic reticulum"/>
    <property type="evidence" value="ECO:0007669"/>
    <property type="project" value="UniProtKB-SubCell"/>
</dbReference>
<evidence type="ECO:0000256" key="4">
    <source>
        <dbReference type="ARBA" id="ARBA00022824"/>
    </source>
</evidence>
<feature type="domain" description="AAA+ ATPase" evidence="7">
    <location>
        <begin position="468"/>
        <end position="619"/>
    </location>
</feature>
<dbReference type="GO" id="GO:0016020">
    <property type="term" value="C:membrane"/>
    <property type="evidence" value="ECO:0007669"/>
    <property type="project" value="UniProtKB-SubCell"/>
</dbReference>
<sequence length="1304" mass="146537">MASREKVKVYRLQGIPADVKSHDDVLERIYRGRDYLADYDIKICSLASAIIPMSTKVATLMQMGQRSTAKRRKITSTESTTTSTPDHFLAAFSRVKDGLVLDDHFLGWTPLNDVALDDWEYDCIAISGIGSHPFGSWQPHGGDKDFMWIRDALPKSHPYARTLLYGYDTELRNTISFQRVHDISTTLVNQLRALYRSSGSKRSTVFLSHSLGGIVLKQALIYLSQSTDAIESSILETTLGGIFFGVPNHGMSISHLIALAIGRPNHFLIDQLKENAPYLQRLEQQFESVSRRGEKLNQKIFFWGYETKESLIPIKNPADGTWSARVPGAPRLKLVERESATRGLWRIPERRHFTFQIDEDHSSMVKFIGIHDPNLTNVQNILGQIFDLPLQEVRGLQPEHTSNPISRSNSGFREGKSTFEISELGHVEECPPFRLPSESPNFPPMEPLLGRGSELESISTLLNPAQTGKQVISIHGPPGIGKSQLVTRYARLNRDAFTNVFYLDGQTNEQFRVSLRREINRIGETWSAFLLRFLSAGKTHAANIEHFCAFLNKDGNGSSLLVIDHIKEFSLVADLFQRLNQGFIVLVSSSSQIGAGYPSVKLGAMTPDASIQLLVDNIPGRNLTVDAEHRQFLVYLDHHPGLIRAAAPSLWIYKSLTAFKKQWAHGKIRLPAQFTTDITSIFTLEYGSKGPGSEANDLLSLCTLFDSRALTYEFLEFIEVPNLSQFFMSIIPRLVVHGLVEMRSDHQSVGFSLSEILRQYVLQKPESNPRLIGTAMKLLAEKAPRSSKDGYSNAIDLLAPHAERFAQHLMSMPVAPFIDKEALNNLERIASVLRLKGSSKTTLQLYGYVHHKNRDVPGQRAGKSELTRMHAKDLSQQITPEMFQLSPRRTAELYNNMGLCSLLDGGIKFAQSCFTKGLNVLVACDLCDSPTILEVVANLAWTHIEMEQLESLEPLLRLLVNGFEGGDSQALLSLGPIQHLHGRYTKRQNAEMNAKPWWTSEDIVENHQDALLALEHAFGFGLVRLEEPEAGLQILEHCHKIASTMPRTSKRLIFSIIHDMATANVLLKRWDKAIALYEKARDGRRRHHGSQHNYTVETTAALANTFALNDQPEEARVAFQEALNWQRENLRPNHPATLQTLQNYGIFQHKAKDLEVAAKALKLAYEGLSDSDNENGTFSWKRVNAGVSLALVLQDMKNFDEASNLFQEAVRWHEQHPGKSCPRMAYQYIKTLYRQGVMYEAWSAVGQVSHAKQALYCYQFAITESASIDSNYWKQLATRGVERLTDSGRLSKDDLGQIGSNVTQ</sequence>
<dbReference type="PANTHER" id="PTHR48182">
    <property type="entry name" value="PROTEIN SERAC1"/>
    <property type="match status" value="1"/>
</dbReference>
<dbReference type="Pfam" id="PF13424">
    <property type="entry name" value="TPR_12"/>
    <property type="match status" value="1"/>
</dbReference>
<dbReference type="InterPro" id="IPR029058">
    <property type="entry name" value="AB_hydrolase_fold"/>
</dbReference>
<dbReference type="Pfam" id="PF13374">
    <property type="entry name" value="TPR_10"/>
    <property type="match status" value="1"/>
</dbReference>
<evidence type="ECO:0000256" key="3">
    <source>
        <dbReference type="ARBA" id="ARBA00004370"/>
    </source>
</evidence>
<evidence type="ECO:0000256" key="6">
    <source>
        <dbReference type="ARBA" id="ARBA00023136"/>
    </source>
</evidence>
<evidence type="ECO:0000259" key="7">
    <source>
        <dbReference type="SMART" id="SM00382"/>
    </source>
</evidence>
<dbReference type="SMART" id="SM00382">
    <property type="entry name" value="AAA"/>
    <property type="match status" value="1"/>
</dbReference>
<reference evidence="8" key="1">
    <citation type="submission" date="2021-03" db="EMBL/GenBank/DDBJ databases">
        <title>Revisited historic fungal species revealed as producer of novel bioactive compounds through whole genome sequencing and comparative genomics.</title>
        <authorList>
            <person name="Vignolle G.A."/>
            <person name="Hochenegger N."/>
            <person name="Mach R.L."/>
            <person name="Mach-Aigner A.R."/>
            <person name="Javad Rahimi M."/>
            <person name="Salim K.A."/>
            <person name="Chan C.M."/>
            <person name="Lim L.B.L."/>
            <person name="Cai F."/>
            <person name="Druzhinina I.S."/>
            <person name="U'Ren J.M."/>
            <person name="Derntl C."/>
        </authorList>
    </citation>
    <scope>NUCLEOTIDE SEQUENCE</scope>
    <source>
        <strain evidence="8">TUCIM 5799</strain>
    </source>
</reference>
<dbReference type="Proteomes" id="UP000829685">
    <property type="component" value="Unassembled WGS sequence"/>
</dbReference>
<evidence type="ECO:0000256" key="5">
    <source>
        <dbReference type="ARBA" id="ARBA00023128"/>
    </source>
</evidence>
<name>A0A9P9WRK2_9PEZI</name>
<evidence type="ECO:0000313" key="8">
    <source>
        <dbReference type="EMBL" id="KAI1876494.1"/>
    </source>
</evidence>
<dbReference type="EMBL" id="JAFIMR010000007">
    <property type="protein sequence ID" value="KAI1876494.1"/>
    <property type="molecule type" value="Genomic_DNA"/>
</dbReference>
<dbReference type="Gene3D" id="3.40.50.300">
    <property type="entry name" value="P-loop containing nucleotide triphosphate hydrolases"/>
    <property type="match status" value="1"/>
</dbReference>
<accession>A0A9P9WRK2</accession>
<comment type="subcellular location">
    <subcellularLocation>
        <location evidence="2">Endoplasmic reticulum</location>
    </subcellularLocation>
    <subcellularLocation>
        <location evidence="3">Membrane</location>
    </subcellularLocation>
    <subcellularLocation>
        <location evidence="1">Mitochondrion</location>
    </subcellularLocation>
</comment>
<dbReference type="InterPro" id="IPR019734">
    <property type="entry name" value="TPR_rpt"/>
</dbReference>
<dbReference type="Pfam" id="PF13191">
    <property type="entry name" value="AAA_16"/>
    <property type="match status" value="1"/>
</dbReference>
<dbReference type="PANTHER" id="PTHR48182:SF2">
    <property type="entry name" value="PROTEIN SERAC1"/>
    <property type="match status" value="1"/>
</dbReference>